<name>A0A511DLB7_9PSEU</name>
<feature type="region of interest" description="Disordered" evidence="1">
    <location>
        <begin position="106"/>
        <end position="139"/>
    </location>
</feature>
<comment type="caution">
    <text evidence="3">The sequence shown here is derived from an EMBL/GenBank/DDBJ whole genome shotgun (WGS) entry which is preliminary data.</text>
</comment>
<sequence length="210" mass="22430">MRCDSPPHTPGDGWGQGRGDGAQAVMDHDHEHDAEFEREFGYEDRPRGCGRWEFQIIVLAGALVFAGLLPLLGTTTAPHRGQPGWFTRPDVPVYASSPDVWSACSQDHPIGTVAPNTGTASTGKPSTGTASGGLDEVDDDAVRRGCRPNAARLPGDPEPAWIGTRTAWARVVCQLGAYSKVEQGNRDGWAPSREVHGLFGAPPLCSTFDL</sequence>
<keyword evidence="4" id="KW-1185">Reference proteome</keyword>
<keyword evidence="2" id="KW-0472">Membrane</keyword>
<evidence type="ECO:0000256" key="2">
    <source>
        <dbReference type="SAM" id="Phobius"/>
    </source>
</evidence>
<dbReference type="EMBL" id="BJVJ01000044">
    <property type="protein sequence ID" value="GEL25063.1"/>
    <property type="molecule type" value="Genomic_DNA"/>
</dbReference>
<gene>
    <name evidence="3" type="ORF">PSU4_40170</name>
</gene>
<keyword evidence="2" id="KW-0812">Transmembrane</keyword>
<evidence type="ECO:0000256" key="1">
    <source>
        <dbReference type="SAM" id="MobiDB-lite"/>
    </source>
</evidence>
<dbReference type="AlphaFoldDB" id="A0A511DLB7"/>
<evidence type="ECO:0000313" key="3">
    <source>
        <dbReference type="EMBL" id="GEL25063.1"/>
    </source>
</evidence>
<evidence type="ECO:0000313" key="4">
    <source>
        <dbReference type="Proteomes" id="UP000321685"/>
    </source>
</evidence>
<reference evidence="3 4" key="1">
    <citation type="submission" date="2019-07" db="EMBL/GenBank/DDBJ databases">
        <title>Whole genome shotgun sequence of Pseudonocardia sulfidoxydans NBRC 16205.</title>
        <authorList>
            <person name="Hosoyama A."/>
            <person name="Uohara A."/>
            <person name="Ohji S."/>
            <person name="Ichikawa N."/>
        </authorList>
    </citation>
    <scope>NUCLEOTIDE SEQUENCE [LARGE SCALE GENOMIC DNA]</scope>
    <source>
        <strain evidence="3 4">NBRC 16205</strain>
    </source>
</reference>
<organism evidence="3 4">
    <name type="scientific">Pseudonocardia sulfidoxydans NBRC 16205</name>
    <dbReference type="NCBI Taxonomy" id="1223511"/>
    <lineage>
        <taxon>Bacteria</taxon>
        <taxon>Bacillati</taxon>
        <taxon>Actinomycetota</taxon>
        <taxon>Actinomycetes</taxon>
        <taxon>Pseudonocardiales</taxon>
        <taxon>Pseudonocardiaceae</taxon>
        <taxon>Pseudonocardia</taxon>
    </lineage>
</organism>
<keyword evidence="2" id="KW-1133">Transmembrane helix</keyword>
<protein>
    <submittedName>
        <fullName evidence="3">Uncharacterized protein</fullName>
    </submittedName>
</protein>
<dbReference type="Proteomes" id="UP000321685">
    <property type="component" value="Unassembled WGS sequence"/>
</dbReference>
<feature type="compositionally biased region" description="Polar residues" evidence="1">
    <location>
        <begin position="114"/>
        <end position="129"/>
    </location>
</feature>
<feature type="transmembrane region" description="Helical" evidence="2">
    <location>
        <begin position="54"/>
        <end position="73"/>
    </location>
</feature>
<proteinExistence type="predicted"/>
<accession>A0A511DLB7</accession>
<feature type="region of interest" description="Disordered" evidence="1">
    <location>
        <begin position="1"/>
        <end position="24"/>
    </location>
</feature>